<accession>A0A2M8W5K1</accession>
<comment type="caution">
    <text evidence="1">The sequence shown here is derived from an EMBL/GenBank/DDBJ whole genome shotgun (WGS) entry which is preliminary data.</text>
</comment>
<gene>
    <name evidence="1" type="ORF">BC777_2573</name>
</gene>
<sequence length="317" mass="35889">MTLHDCPPPKAALTRWLTAYPSEDGNYGHLLLEQHCDCDDDLVSDFVAYFESAHADARAFFHEQIGIELHPDAGAPGPHVTYPTCLPSITRRGLFGEVMAGMLTEGYEYIGEHEWAIPVFLFRYHEDAEAYLFALARDEERKREVYGRRGSDFIALALDQDGDIERFIAGEAKWRKKLQPAVVAELMYGKKNRNPDTGELEHDGKGIWFQINRDIPAPHGLRQLQRLLREIDPDGYSAAIARLDRVLVVRNAEPLPRTDLIMISGGDVPSRKSKHSLIPWKVVPEEYTAPHDLQVVELILNDGEMLIDSVYDALWAT</sequence>
<evidence type="ECO:0000313" key="1">
    <source>
        <dbReference type="EMBL" id="PJI86207.1"/>
    </source>
</evidence>
<protein>
    <submittedName>
        <fullName evidence="1">Uncharacterized protein</fullName>
    </submittedName>
</protein>
<dbReference type="Proteomes" id="UP000228531">
    <property type="component" value="Unassembled WGS sequence"/>
</dbReference>
<proteinExistence type="predicted"/>
<reference evidence="1 2" key="1">
    <citation type="submission" date="2017-11" db="EMBL/GenBank/DDBJ databases">
        <title>Genomic Encyclopedia of Archaeal and Bacterial Type Strains, Phase II (KMG-II): From Individual Species to Whole Genera.</title>
        <authorList>
            <person name="Goeker M."/>
        </authorList>
    </citation>
    <scope>NUCLEOTIDE SEQUENCE [LARGE SCALE GENOMIC DNA]</scope>
    <source>
        <strain evidence="1 2">DSM 29128</strain>
    </source>
</reference>
<evidence type="ECO:0000313" key="2">
    <source>
        <dbReference type="Proteomes" id="UP000228531"/>
    </source>
</evidence>
<dbReference type="AlphaFoldDB" id="A0A2M8W5K1"/>
<organism evidence="1 2">
    <name type="scientific">Yoonia maricola</name>
    <dbReference type="NCBI Taxonomy" id="420999"/>
    <lineage>
        <taxon>Bacteria</taxon>
        <taxon>Pseudomonadati</taxon>
        <taxon>Pseudomonadota</taxon>
        <taxon>Alphaproteobacteria</taxon>
        <taxon>Rhodobacterales</taxon>
        <taxon>Paracoccaceae</taxon>
        <taxon>Yoonia</taxon>
    </lineage>
</organism>
<name>A0A2M8W5K1_9RHOB</name>
<dbReference type="EMBL" id="PGTY01000002">
    <property type="protein sequence ID" value="PJI86207.1"/>
    <property type="molecule type" value="Genomic_DNA"/>
</dbReference>
<keyword evidence="2" id="KW-1185">Reference proteome</keyword>